<dbReference type="InterPro" id="IPR003776">
    <property type="entry name" value="YcaO-like_dom"/>
</dbReference>
<keyword evidence="2" id="KW-0687">Ribonucleoprotein</keyword>
<keyword evidence="2" id="KW-0808">Transferase</keyword>
<proteinExistence type="predicted"/>
<sequence length="369" mass="40006">MSLPALIDRSPDLPRLLEACLPEEASCGFGIGADQLYGSAGGEFIERYSAGYLPDVFDAPHEEEIIPATEFMPFTEEQYAQPGFSYAHPDTVEDLPYVSVHRAVDHSVRAVPADLVHLNPGDRTRWCTVTSNGLGAGRSYAMAARAAVFELIERDGFLRAWYRRTSGATLRIPETVPGHFSPALRGACRQLELQGVTVTLVRLEGPGGLPVVLSCARSDRVGLAVGCSSKPDIGAAMTAAFVESLHTYNWGLAEAAASSMPTEVESLRDHIAFHSRPSNRHFNEFLDSGPAVTEAEFLREGIHPLPAALFALEGAGWQVYLADVRSPDVASQGWHVIRALSPQAATLDVDEPHLRQHPDAVHTTPHPFP</sequence>
<gene>
    <name evidence="2" type="ORF">SAMN04489745_2518</name>
</gene>
<dbReference type="PANTHER" id="PTHR37809">
    <property type="entry name" value="RIBOSOMAL PROTEIN S12 METHYLTHIOTRANSFERASE ACCESSORY FACTOR YCAO"/>
    <property type="match status" value="1"/>
</dbReference>
<keyword evidence="2" id="KW-0689">Ribosomal protein</keyword>
<name>A0A1H4RBW6_9MICC</name>
<dbReference type="Pfam" id="PF02624">
    <property type="entry name" value="YcaO"/>
    <property type="match status" value="1"/>
</dbReference>
<evidence type="ECO:0000313" key="2">
    <source>
        <dbReference type="EMBL" id="SEC29390.1"/>
    </source>
</evidence>
<protein>
    <submittedName>
        <fullName evidence="2">Ribosomal protein S12 methylthiotransferase accessory factor</fullName>
    </submittedName>
</protein>
<dbReference type="AlphaFoldDB" id="A0A1H4RBW6"/>
<reference evidence="2 3" key="1">
    <citation type="submission" date="2016-10" db="EMBL/GenBank/DDBJ databases">
        <authorList>
            <person name="de Groot N.N."/>
        </authorList>
    </citation>
    <scope>NUCLEOTIDE SEQUENCE [LARGE SCALE GENOMIC DNA]</scope>
    <source>
        <strain evidence="2 3">DSM 10495</strain>
    </source>
</reference>
<dbReference type="PANTHER" id="PTHR37809:SF1">
    <property type="entry name" value="RIBOSOMAL PROTEIN S12 METHYLTHIOTRANSFERASE ACCESSORY FACTOR YCAO"/>
    <property type="match status" value="1"/>
</dbReference>
<feature type="domain" description="YcaO" evidence="1">
    <location>
        <begin position="28"/>
        <end position="369"/>
    </location>
</feature>
<dbReference type="PROSITE" id="PS51664">
    <property type="entry name" value="YCAO"/>
    <property type="match status" value="1"/>
</dbReference>
<dbReference type="GO" id="GO:0005840">
    <property type="term" value="C:ribosome"/>
    <property type="evidence" value="ECO:0007669"/>
    <property type="project" value="UniProtKB-KW"/>
</dbReference>
<organism evidence="2 3">
    <name type="scientific">Arthrobacter woluwensis</name>
    <dbReference type="NCBI Taxonomy" id="156980"/>
    <lineage>
        <taxon>Bacteria</taxon>
        <taxon>Bacillati</taxon>
        <taxon>Actinomycetota</taxon>
        <taxon>Actinomycetes</taxon>
        <taxon>Micrococcales</taxon>
        <taxon>Micrococcaceae</taxon>
        <taxon>Arthrobacter</taxon>
    </lineage>
</organism>
<dbReference type="Proteomes" id="UP000182652">
    <property type="component" value="Unassembled WGS sequence"/>
</dbReference>
<keyword evidence="3" id="KW-1185">Reference proteome</keyword>
<dbReference type="Gene3D" id="3.30.1330.230">
    <property type="match status" value="1"/>
</dbReference>
<dbReference type="GO" id="GO:0016740">
    <property type="term" value="F:transferase activity"/>
    <property type="evidence" value="ECO:0007669"/>
    <property type="project" value="UniProtKB-KW"/>
</dbReference>
<accession>A0A1H4RBW6</accession>
<evidence type="ECO:0000259" key="1">
    <source>
        <dbReference type="PROSITE" id="PS51664"/>
    </source>
</evidence>
<evidence type="ECO:0000313" key="3">
    <source>
        <dbReference type="Proteomes" id="UP000182652"/>
    </source>
</evidence>
<dbReference type="STRING" id="156980.SAMN04489745_2518"/>
<dbReference type="EMBL" id="FNSN01000003">
    <property type="protein sequence ID" value="SEC29390.1"/>
    <property type="molecule type" value="Genomic_DNA"/>
</dbReference>